<proteinExistence type="predicted"/>
<reference evidence="1 2" key="1">
    <citation type="journal article" date="2015" name="Genome Announc.">
        <title>Expanding the biotechnology potential of lactobacilli through comparative genomics of 213 strains and associated genera.</title>
        <authorList>
            <person name="Sun Z."/>
            <person name="Harris H.M."/>
            <person name="McCann A."/>
            <person name="Guo C."/>
            <person name="Argimon S."/>
            <person name="Zhang W."/>
            <person name="Yang X."/>
            <person name="Jeffery I.B."/>
            <person name="Cooney J.C."/>
            <person name="Kagawa T.F."/>
            <person name="Liu W."/>
            <person name="Song Y."/>
            <person name="Salvetti E."/>
            <person name="Wrobel A."/>
            <person name="Rasinkangas P."/>
            <person name="Parkhill J."/>
            <person name="Rea M.C."/>
            <person name="O'Sullivan O."/>
            <person name="Ritari J."/>
            <person name="Douillard F.P."/>
            <person name="Paul Ross R."/>
            <person name="Yang R."/>
            <person name="Briner A.E."/>
            <person name="Felis G.E."/>
            <person name="de Vos W.M."/>
            <person name="Barrangou R."/>
            <person name="Klaenhammer T.R."/>
            <person name="Caufield P.W."/>
            <person name="Cui Y."/>
            <person name="Zhang H."/>
            <person name="O'Toole P.W."/>
        </authorList>
    </citation>
    <scope>NUCLEOTIDE SEQUENCE [LARGE SCALE GENOMIC DNA]</scope>
    <source>
        <strain evidence="1 2">DSM 19682</strain>
    </source>
</reference>
<evidence type="ECO:0000313" key="2">
    <source>
        <dbReference type="Proteomes" id="UP000051248"/>
    </source>
</evidence>
<dbReference type="Pfam" id="PF05595">
    <property type="entry name" value="DUF771"/>
    <property type="match status" value="1"/>
</dbReference>
<dbReference type="Proteomes" id="UP000051248">
    <property type="component" value="Unassembled WGS sequence"/>
</dbReference>
<dbReference type="PATRIC" id="fig|1423775.4.peg.2643"/>
<sequence>MKNMQEPKTISMDAGNGVENYVLIPKQQWEKEHLQKVADDKEIKLRPWAHEITGIKSYNTLIPLLNHYRKDLDINNGGCVYFPNKPGVPYKFVAGEFKDFVIRHKRVFTKAKI</sequence>
<dbReference type="STRING" id="1423775.FD03_GL002596"/>
<dbReference type="EMBL" id="AZDZ01000005">
    <property type="protein sequence ID" value="KRK80271.1"/>
    <property type="molecule type" value="Genomic_DNA"/>
</dbReference>
<dbReference type="InterPro" id="IPR008489">
    <property type="entry name" value="DUF771"/>
</dbReference>
<gene>
    <name evidence="1" type="ORF">FD03_GL002596</name>
</gene>
<protein>
    <submittedName>
        <fullName evidence="1">Uncharacterized protein</fullName>
    </submittedName>
</protein>
<organism evidence="1 2">
    <name type="scientific">Companilactobacillus nodensis DSM 19682 = JCM 14932 = NBRC 107160</name>
    <dbReference type="NCBI Taxonomy" id="1423775"/>
    <lineage>
        <taxon>Bacteria</taxon>
        <taxon>Bacillati</taxon>
        <taxon>Bacillota</taxon>
        <taxon>Bacilli</taxon>
        <taxon>Lactobacillales</taxon>
        <taxon>Lactobacillaceae</taxon>
        <taxon>Companilactobacillus</taxon>
    </lineage>
</organism>
<dbReference type="AlphaFoldDB" id="A0A0R1K9C1"/>
<keyword evidence="2" id="KW-1185">Reference proteome</keyword>
<evidence type="ECO:0000313" key="1">
    <source>
        <dbReference type="EMBL" id="KRK80271.1"/>
    </source>
</evidence>
<comment type="caution">
    <text evidence="1">The sequence shown here is derived from an EMBL/GenBank/DDBJ whole genome shotgun (WGS) entry which is preliminary data.</text>
</comment>
<name>A0A0R1K9C1_9LACO</name>
<accession>A0A0R1K9C1</accession>